<name>A0A174Q309_PARDI</name>
<feature type="domain" description="ATPase AAA-type core" evidence="1">
    <location>
        <begin position="238"/>
        <end position="333"/>
    </location>
</feature>
<dbReference type="GO" id="GO:0016887">
    <property type="term" value="F:ATP hydrolysis activity"/>
    <property type="evidence" value="ECO:0007669"/>
    <property type="project" value="InterPro"/>
</dbReference>
<dbReference type="RefSeq" id="WP_008772476.1">
    <property type="nucleotide sequence ID" value="NZ_CP103178.1"/>
</dbReference>
<dbReference type="GO" id="GO:0005524">
    <property type="term" value="F:ATP binding"/>
    <property type="evidence" value="ECO:0007669"/>
    <property type="project" value="InterPro"/>
</dbReference>
<evidence type="ECO:0000259" key="1">
    <source>
        <dbReference type="Pfam" id="PF13304"/>
    </source>
</evidence>
<organism evidence="3 4">
    <name type="scientific">Parabacteroides distasonis</name>
    <dbReference type="NCBI Taxonomy" id="823"/>
    <lineage>
        <taxon>Bacteria</taxon>
        <taxon>Pseudomonadati</taxon>
        <taxon>Bacteroidota</taxon>
        <taxon>Bacteroidia</taxon>
        <taxon>Bacteroidales</taxon>
        <taxon>Tannerellaceae</taxon>
        <taxon>Parabacteroides</taxon>
    </lineage>
</organism>
<gene>
    <name evidence="3" type="ORF">B5F32_18090</name>
</gene>
<dbReference type="InterPro" id="IPR038729">
    <property type="entry name" value="Rad50/SbcC_AAA"/>
</dbReference>
<protein>
    <submittedName>
        <fullName evidence="3">Uncharacterized protein</fullName>
    </submittedName>
</protein>
<dbReference type="InterPro" id="IPR027417">
    <property type="entry name" value="P-loop_NTPase"/>
</dbReference>
<evidence type="ECO:0000259" key="2">
    <source>
        <dbReference type="Pfam" id="PF13476"/>
    </source>
</evidence>
<dbReference type="AlphaFoldDB" id="A0A174Q309"/>
<accession>A0A174Q309</accession>
<sequence>MKEIRLENFRCYTELSIPLKSRVNLLVGDNATGKTSVLRACKFVLSAFFSGFSDDNTKWVNPGNEDFMQMETGGILLQERPIHISFDVADVMGKEADSTGGDSFYTLIKKSKKNSRSLTSGLKEYKDWAALLMHNYISKEGQRIALPLFANFSTEDIHAIRKIDFGKFKEYNHKPSFGYYECLEGDGFFPYWIKRLLVLQEGRENHLEIDIVRKAIQKALGAGGCAIIQDMEVRPIRKKVYYILMDGREVEADFLSDGYRRLVYIVTDLAFRCALLNRGIYGEETCAKTRGTVLIDEVDLHLHPTLQSVVLKGLCEAFPGLQFIVSSHAPMVMSGVESNEENIVYKLSYSEEQGYRIMPTVTYGMDMSTLTYVVLGQTPRAVEVDRQLNELFELIDVDRLKEAGDLLRKLRGKYGDSLPELARAEAMLNCLI</sequence>
<comment type="caution">
    <text evidence="3">The sequence shown here is derived from an EMBL/GenBank/DDBJ whole genome shotgun (WGS) entry which is preliminary data.</text>
</comment>
<dbReference type="Pfam" id="PF13304">
    <property type="entry name" value="AAA_21"/>
    <property type="match status" value="1"/>
</dbReference>
<reference evidence="4" key="1">
    <citation type="submission" date="2017-04" db="EMBL/GenBank/DDBJ databases">
        <title>Function of individual gut microbiota members based on whole genome sequencing of pure cultures obtained from chicken caecum.</title>
        <authorList>
            <person name="Medvecky M."/>
            <person name="Cejkova D."/>
            <person name="Polansky O."/>
            <person name="Karasova D."/>
            <person name="Kubasova T."/>
            <person name="Cizek A."/>
            <person name="Rychlik I."/>
        </authorList>
    </citation>
    <scope>NUCLEOTIDE SEQUENCE [LARGE SCALE GENOMIC DNA]</scope>
    <source>
        <strain evidence="4">An199</strain>
    </source>
</reference>
<proteinExistence type="predicted"/>
<dbReference type="PANTHER" id="PTHR43581:SF2">
    <property type="entry name" value="EXCINUCLEASE ATPASE SUBUNIT"/>
    <property type="match status" value="1"/>
</dbReference>
<dbReference type="Gene3D" id="3.40.50.300">
    <property type="entry name" value="P-loop containing nucleotide triphosphate hydrolases"/>
    <property type="match status" value="1"/>
</dbReference>
<feature type="domain" description="Rad50/SbcC-type AAA" evidence="2">
    <location>
        <begin position="3"/>
        <end position="169"/>
    </location>
</feature>
<evidence type="ECO:0000313" key="3">
    <source>
        <dbReference type="EMBL" id="OUP15258.1"/>
    </source>
</evidence>
<evidence type="ECO:0000313" key="4">
    <source>
        <dbReference type="Proteomes" id="UP000195950"/>
    </source>
</evidence>
<dbReference type="InterPro" id="IPR051396">
    <property type="entry name" value="Bact_Antivir_Def_Nuclease"/>
</dbReference>
<dbReference type="Pfam" id="PF13476">
    <property type="entry name" value="AAA_23"/>
    <property type="match status" value="1"/>
</dbReference>
<dbReference type="EMBL" id="NFJX01000022">
    <property type="protein sequence ID" value="OUP15258.1"/>
    <property type="molecule type" value="Genomic_DNA"/>
</dbReference>
<dbReference type="PANTHER" id="PTHR43581">
    <property type="entry name" value="ATP/GTP PHOSPHATASE"/>
    <property type="match status" value="1"/>
</dbReference>
<dbReference type="SUPFAM" id="SSF52540">
    <property type="entry name" value="P-loop containing nucleoside triphosphate hydrolases"/>
    <property type="match status" value="1"/>
</dbReference>
<dbReference type="GO" id="GO:0006302">
    <property type="term" value="P:double-strand break repair"/>
    <property type="evidence" value="ECO:0007669"/>
    <property type="project" value="InterPro"/>
</dbReference>
<dbReference type="InterPro" id="IPR003959">
    <property type="entry name" value="ATPase_AAA_core"/>
</dbReference>
<dbReference type="Proteomes" id="UP000195950">
    <property type="component" value="Unassembled WGS sequence"/>
</dbReference>